<reference evidence="2 3" key="1">
    <citation type="submission" date="2024-03" db="EMBL/GenBank/DDBJ databases">
        <authorList>
            <person name="Gkanogiannis A."/>
            <person name="Becerra Lopez-Lavalle L."/>
        </authorList>
    </citation>
    <scope>NUCLEOTIDE SEQUENCE [LARGE SCALE GENOMIC DNA]</scope>
</reference>
<evidence type="ECO:0000313" key="3">
    <source>
        <dbReference type="Proteomes" id="UP001642487"/>
    </source>
</evidence>
<protein>
    <submittedName>
        <fullName evidence="2">Uncharacterized protein</fullName>
    </submittedName>
</protein>
<keyword evidence="1" id="KW-0472">Membrane</keyword>
<feature type="transmembrane region" description="Helical" evidence="1">
    <location>
        <begin position="471"/>
        <end position="498"/>
    </location>
</feature>
<sequence length="500" mass="57898">MINKRDIEVLQENKLSYNVEENSEDENICGNVVISIEDMLKQLPSINGKSRSIYRVPKQLGEMSPKAYAPQVISIGPFHHGCQKDFRDTEQHKLRALINFLRRINNDNMKCSLEDLVKKAHSWMKDARNCYAEPIQMDDHDFLKIMLVDACFIIEFFMLDYDRYEENGGRFNQIPDNVDLTLLCEEKRTDIFYDLIKLENQVPFFLLQSLFDLIPKHDVPMISSFRSDDEDHPISLIDLTDMALKCLELTHKYEINDLYEKEPKHLVDFLSFYFVPLPPDDMQKKQDEKNSEKKNNYFLSFFCCLWNKEKSENESLIITPSITELSEAGATIKKAENAKNLRNITFKNGVLEIPPILIYDEFELMLRNIVAFEQISAGNKNMYATQYVLFLDDLISTEKDVSLLVKAGVIINNIGGNDKEVSSLFNHLGKFVSESSSTYFDDIRKALREHCNGRWNKAKASLKHNYFNTPWAIISFFAATFLILLTLLQTIFSAISAFPN</sequence>
<dbReference type="Proteomes" id="UP001642487">
    <property type="component" value="Chromosome 11"/>
</dbReference>
<evidence type="ECO:0000313" key="2">
    <source>
        <dbReference type="EMBL" id="CAK9312843.1"/>
    </source>
</evidence>
<proteinExistence type="predicted"/>
<name>A0ABP0XXE9_9ROSI</name>
<dbReference type="PANTHER" id="PTHR31170:SF20">
    <property type="entry name" value="DUF247 DOMAIN PROTEIN"/>
    <property type="match status" value="1"/>
</dbReference>
<keyword evidence="3" id="KW-1185">Reference proteome</keyword>
<organism evidence="2 3">
    <name type="scientific">Citrullus colocynthis</name>
    <name type="common">colocynth</name>
    <dbReference type="NCBI Taxonomy" id="252529"/>
    <lineage>
        <taxon>Eukaryota</taxon>
        <taxon>Viridiplantae</taxon>
        <taxon>Streptophyta</taxon>
        <taxon>Embryophyta</taxon>
        <taxon>Tracheophyta</taxon>
        <taxon>Spermatophyta</taxon>
        <taxon>Magnoliopsida</taxon>
        <taxon>eudicotyledons</taxon>
        <taxon>Gunneridae</taxon>
        <taxon>Pentapetalae</taxon>
        <taxon>rosids</taxon>
        <taxon>fabids</taxon>
        <taxon>Cucurbitales</taxon>
        <taxon>Cucurbitaceae</taxon>
        <taxon>Benincaseae</taxon>
        <taxon>Citrullus</taxon>
    </lineage>
</organism>
<gene>
    <name evidence="2" type="ORF">CITCOLO1_LOCUS4553</name>
</gene>
<evidence type="ECO:0000256" key="1">
    <source>
        <dbReference type="SAM" id="Phobius"/>
    </source>
</evidence>
<dbReference type="Pfam" id="PF03140">
    <property type="entry name" value="DUF247"/>
    <property type="match status" value="1"/>
</dbReference>
<dbReference type="InterPro" id="IPR004158">
    <property type="entry name" value="DUF247_pln"/>
</dbReference>
<keyword evidence="1" id="KW-1133">Transmembrane helix</keyword>
<keyword evidence="1" id="KW-0812">Transmembrane</keyword>
<dbReference type="PANTHER" id="PTHR31170">
    <property type="entry name" value="BNAC04G53230D PROTEIN"/>
    <property type="match status" value="1"/>
</dbReference>
<accession>A0ABP0XXE9</accession>
<dbReference type="EMBL" id="OZ021745">
    <property type="protein sequence ID" value="CAK9312843.1"/>
    <property type="molecule type" value="Genomic_DNA"/>
</dbReference>